<accession>A0AAN0REG9</accession>
<name>A0AAN0REG9_9PROT</name>
<dbReference type="AlphaFoldDB" id="A0AAN0REG9"/>
<gene>
    <name evidence="1" type="ORF">GbCGDNIH3_1612</name>
</gene>
<reference evidence="2" key="1">
    <citation type="submission" date="2012-06" db="EMBL/GenBank/DDBJ databases">
        <title>Genome analysis of multiple Granulibacter bethesdensis isolates demonstrates substantial genome diversity.</title>
        <authorList>
            <person name="Greenberg D.E."/>
            <person name="Porcella S.F."/>
            <person name="Zarember K."/>
            <person name="Zelazny A.M."/>
            <person name="Bruno D."/>
            <person name="Martens C."/>
            <person name="Barbian K.D."/>
            <person name="Jaske E."/>
            <person name="Holland S.M."/>
        </authorList>
    </citation>
    <scope>NUCLEOTIDE SEQUENCE [LARGE SCALE GENOMIC DNA]</scope>
    <source>
        <strain evidence="2">CGDNIH3</strain>
    </source>
</reference>
<evidence type="ECO:0000313" key="1">
    <source>
        <dbReference type="EMBL" id="AHJ63503.1"/>
    </source>
</evidence>
<protein>
    <submittedName>
        <fullName evidence="1">Cytosolic protein</fullName>
    </submittedName>
</protein>
<dbReference type="Proteomes" id="UP000019438">
    <property type="component" value="Chromosome"/>
</dbReference>
<evidence type="ECO:0000313" key="2">
    <source>
        <dbReference type="Proteomes" id="UP000019438"/>
    </source>
</evidence>
<organism evidence="1 2">
    <name type="scientific">Granulibacter bethesdensis</name>
    <dbReference type="NCBI Taxonomy" id="364410"/>
    <lineage>
        <taxon>Bacteria</taxon>
        <taxon>Pseudomonadati</taxon>
        <taxon>Pseudomonadota</taxon>
        <taxon>Alphaproteobacteria</taxon>
        <taxon>Acetobacterales</taxon>
        <taxon>Acetobacteraceae</taxon>
        <taxon>Granulibacter</taxon>
    </lineage>
</organism>
<dbReference type="EMBL" id="CP003181">
    <property type="protein sequence ID" value="AHJ63503.1"/>
    <property type="molecule type" value="Genomic_DNA"/>
</dbReference>
<dbReference type="InterPro" id="IPR029058">
    <property type="entry name" value="AB_hydrolase_fold"/>
</dbReference>
<proteinExistence type="predicted"/>
<dbReference type="SUPFAM" id="SSF53474">
    <property type="entry name" value="alpha/beta-Hydrolases"/>
    <property type="match status" value="1"/>
</dbReference>
<sequence length="385" mass="43462">MFLSSPLCLAPDRGFGNDPRMTQPSSASSPDRIAREIFRGAHYLARFLSADAEALVPDGPVVVFFETWLPQPDMEAPVTGETFFTHRGLDVIAIKPAANDWYQQDEMIELIDAVLAETKGRRRVGYGGSMGGYAAINFAESLALDDLVAVAPQFSIDPALMPQDWRWRREAEGIAFRQDRMRLIGRLQRGTIIYDPDSEDRPHVRAILMYHDLTPLPLRFCGHHMFRALQQARVLPMLAMDLVLGRFDHAAFRRAFRAGRRKSPVFWLELARGLCAKFWLKAATAALDRARALAPDDAFAQDVVAGEIARAGGNRQEADRLMQLWRSHENAELAEAARYRMAQWTWYDTRSAEEIEYERAARAAEHLLAAPQAIPDFTWPVSHGQ</sequence>
<dbReference type="Gene3D" id="3.40.50.1820">
    <property type="entry name" value="alpha/beta hydrolase"/>
    <property type="match status" value="1"/>
</dbReference>
<dbReference type="KEGG" id="gbc:GbCGDNIH3_1612"/>